<organism evidence="14 15">
    <name type="scientific">Aliiglaciecola litoralis</name>
    <dbReference type="NCBI Taxonomy" id="582857"/>
    <lineage>
        <taxon>Bacteria</taxon>
        <taxon>Pseudomonadati</taxon>
        <taxon>Pseudomonadota</taxon>
        <taxon>Gammaproteobacteria</taxon>
        <taxon>Alteromonadales</taxon>
        <taxon>Alteromonadaceae</taxon>
        <taxon>Aliiglaciecola</taxon>
    </lineage>
</organism>
<evidence type="ECO:0000256" key="6">
    <source>
        <dbReference type="ARBA" id="ARBA00022806"/>
    </source>
</evidence>
<evidence type="ECO:0000256" key="2">
    <source>
        <dbReference type="ARBA" id="ARBA00022705"/>
    </source>
</evidence>
<evidence type="ECO:0000256" key="5">
    <source>
        <dbReference type="ARBA" id="ARBA00022801"/>
    </source>
</evidence>
<keyword evidence="7 11" id="KW-0862">Zinc</keyword>
<dbReference type="NCBIfam" id="TIGR00595">
    <property type="entry name" value="priA"/>
    <property type="match status" value="1"/>
</dbReference>
<evidence type="ECO:0000256" key="10">
    <source>
        <dbReference type="ARBA" id="ARBA00023235"/>
    </source>
</evidence>
<evidence type="ECO:0000256" key="4">
    <source>
        <dbReference type="ARBA" id="ARBA00022741"/>
    </source>
</evidence>
<feature type="binding site" evidence="11">
    <location>
        <position position="441"/>
    </location>
    <ligand>
        <name>Zn(2+)</name>
        <dbReference type="ChEBI" id="CHEBI:29105"/>
        <label>2</label>
    </ligand>
</feature>
<keyword evidence="4 11" id="KW-0547">Nucleotide-binding</keyword>
<keyword evidence="5 11" id="KW-0378">Hydrolase</keyword>
<evidence type="ECO:0000259" key="13">
    <source>
        <dbReference type="PROSITE" id="PS51194"/>
    </source>
</evidence>
<dbReference type="EC" id="5.6.2.4" evidence="11"/>
<dbReference type="Pfam" id="PF00271">
    <property type="entry name" value="Helicase_C"/>
    <property type="match status" value="1"/>
</dbReference>
<dbReference type="PROSITE" id="PS51194">
    <property type="entry name" value="HELICASE_CTER"/>
    <property type="match status" value="1"/>
</dbReference>
<keyword evidence="10 11" id="KW-0413">Isomerase</keyword>
<dbReference type="Pfam" id="PF18319">
    <property type="entry name" value="Zn_ribbon_PriA"/>
    <property type="match status" value="1"/>
</dbReference>
<comment type="similarity">
    <text evidence="11">Belongs to the helicase family. PriA subfamily.</text>
</comment>
<keyword evidence="1 11" id="KW-0639">Primosome</keyword>
<evidence type="ECO:0000256" key="1">
    <source>
        <dbReference type="ARBA" id="ARBA00022515"/>
    </source>
</evidence>
<feature type="binding site" evidence="11">
    <location>
        <position position="472"/>
    </location>
    <ligand>
        <name>Zn(2+)</name>
        <dbReference type="ChEBI" id="CHEBI:29105"/>
        <label>1</label>
    </ligand>
</feature>
<comment type="catalytic activity">
    <reaction evidence="11">
        <text>ATP + H2O = ADP + phosphate + H(+)</text>
        <dbReference type="Rhea" id="RHEA:13065"/>
        <dbReference type="ChEBI" id="CHEBI:15377"/>
        <dbReference type="ChEBI" id="CHEBI:15378"/>
        <dbReference type="ChEBI" id="CHEBI:30616"/>
        <dbReference type="ChEBI" id="CHEBI:43474"/>
        <dbReference type="ChEBI" id="CHEBI:456216"/>
        <dbReference type="EC" id="5.6.2.4"/>
    </reaction>
</comment>
<evidence type="ECO:0000256" key="8">
    <source>
        <dbReference type="ARBA" id="ARBA00022840"/>
    </source>
</evidence>
<dbReference type="PANTHER" id="PTHR30580">
    <property type="entry name" value="PRIMOSOMAL PROTEIN N"/>
    <property type="match status" value="1"/>
</dbReference>
<dbReference type="InterPro" id="IPR001650">
    <property type="entry name" value="Helicase_C-like"/>
</dbReference>
<protein>
    <recommendedName>
        <fullName evidence="11">Replication restart protein PriA</fullName>
    </recommendedName>
    <alternativeName>
        <fullName evidence="11">ATP-dependent DNA helicase PriA</fullName>
        <ecNumber evidence="11">5.6.2.4</ecNumber>
    </alternativeName>
    <alternativeName>
        <fullName evidence="11">DNA 3'-5' helicase PriA</fullName>
    </alternativeName>
</protein>
<dbReference type="SUPFAM" id="SSF52540">
    <property type="entry name" value="P-loop containing nucleoside triphosphate hydrolases"/>
    <property type="match status" value="1"/>
</dbReference>
<dbReference type="InterPro" id="IPR014001">
    <property type="entry name" value="Helicase_ATP-bd"/>
</dbReference>
<evidence type="ECO:0000256" key="3">
    <source>
        <dbReference type="ARBA" id="ARBA00022723"/>
    </source>
</evidence>
<feature type="binding site" evidence="11">
    <location>
        <position position="432"/>
    </location>
    <ligand>
        <name>Zn(2+)</name>
        <dbReference type="ChEBI" id="CHEBI:29105"/>
        <label>1</label>
    </ligand>
</feature>
<dbReference type="Pfam" id="PF00270">
    <property type="entry name" value="DEAD"/>
    <property type="match status" value="1"/>
</dbReference>
<name>A0ABP3WS06_9ALTE</name>
<keyword evidence="2 11" id="KW-0235">DNA replication</keyword>
<dbReference type="NCBIfam" id="NF004065">
    <property type="entry name" value="PRK05580.1-1"/>
    <property type="match status" value="1"/>
</dbReference>
<feature type="domain" description="Helicase C-terminal" evidence="13">
    <location>
        <begin position="449"/>
        <end position="624"/>
    </location>
</feature>
<comment type="function">
    <text evidence="11">Initiates the restart of stalled replication forks, which reloads the replicative helicase on sites other than the origin of replication. Recognizes and binds to abandoned replication forks and remodels them to uncover a helicase loading site. Promotes assembly of the primosome at these replication forks.</text>
</comment>
<dbReference type="InterPro" id="IPR005259">
    <property type="entry name" value="PriA"/>
</dbReference>
<dbReference type="CDD" id="cd17929">
    <property type="entry name" value="DEXHc_priA"/>
    <property type="match status" value="1"/>
</dbReference>
<dbReference type="EMBL" id="BAAAFD010000002">
    <property type="protein sequence ID" value="GAA0854503.1"/>
    <property type="molecule type" value="Genomic_DNA"/>
</dbReference>
<evidence type="ECO:0000313" key="15">
    <source>
        <dbReference type="Proteomes" id="UP001500359"/>
    </source>
</evidence>
<dbReference type="InterPro" id="IPR041222">
    <property type="entry name" value="PriA_3primeBD"/>
</dbReference>
<feature type="domain" description="Helicase ATP-binding" evidence="12">
    <location>
        <begin position="207"/>
        <end position="373"/>
    </location>
</feature>
<dbReference type="SMART" id="SM00487">
    <property type="entry name" value="DEXDc"/>
    <property type="match status" value="1"/>
</dbReference>
<feature type="binding site" evidence="11">
    <location>
        <position position="435"/>
    </location>
    <ligand>
        <name>Zn(2+)</name>
        <dbReference type="ChEBI" id="CHEBI:29105"/>
        <label>1</label>
    </ligand>
</feature>
<dbReference type="PROSITE" id="PS51192">
    <property type="entry name" value="HELICASE_ATP_BIND_1"/>
    <property type="match status" value="1"/>
</dbReference>
<dbReference type="InterPro" id="IPR042115">
    <property type="entry name" value="PriA_3primeBD_sf"/>
</dbReference>
<dbReference type="InterPro" id="IPR041236">
    <property type="entry name" value="PriA_C"/>
</dbReference>
<keyword evidence="15" id="KW-1185">Reference proteome</keyword>
<accession>A0ABP3WS06</accession>
<dbReference type="Pfam" id="PF17764">
    <property type="entry name" value="PriA_3primeBD"/>
    <property type="match status" value="1"/>
</dbReference>
<feature type="binding site" evidence="11">
    <location>
        <position position="444"/>
    </location>
    <ligand>
        <name>Zn(2+)</name>
        <dbReference type="ChEBI" id="CHEBI:29105"/>
        <label>2</label>
    </ligand>
</feature>
<keyword evidence="9 11" id="KW-0238">DNA-binding</keyword>
<proteinExistence type="inferred from homology"/>
<dbReference type="InterPro" id="IPR027417">
    <property type="entry name" value="P-loop_NTPase"/>
</dbReference>
<sequence length="724" mass="80607">MPIYQIALPLPKRQVFDYLCEQADLVPGVRVVVPFGPREMVGVIVNAVTESEHQTKLKAIKRVLDESPVLDEALLAISHWLAHYYQHPIGEVMQTVMPVALRKGESDKPKPTCVLGLSNSDVDELISQVSRAKKQTELVQMLTAGPVALSEVKQQFSMAVINALLEKGIVEKHEVEVSSDVLSWSVPESLDKPRANVQQALAITAITHRLDRFACFLLEGITGSGKTEVYLQSIEEVLRQQRQVLILVPEIGLTPQTVKRFERRFGLAVGVLHSNLTDNERLNVWQRSRSGELAIVIGTRSSIFTPMLKPGMIIVDEEHDGSYKQQDGLKYNARDLAVILAKHYQVPLVLGTATPSLETLNNALTGKYQHLQLLQRAGNAALAKQQLMDITNQSLESGIATGMLERLQAHLEQGSQVMIFVNRRGFAPALLCHHCGFVEQCKRCNKPYTVHKSLHKIQCHHCGAAKAIPPKCNECGHHEMVTHGVGTEQLEALLKKRFAQYSTVRIDSDSVRGKSKLHTLLDEVNRGQHQILIGTQILSKGHHFPNVTLVVILDADGALFSADFRAAEHLAQLITQLAGRAGRAEKPGEMWLQTHQPGHPLLQDLIHNGYGDFARFALQERKLADLPPFCYQGLFRAEALQASDAFQFLSTVAELLTIENVRIMGPLPAIMEKRQGRYRMQLLLSSPSRAQLNRAIANHIVSIENLPAGRKVRWSIDIDPQDFL</sequence>
<evidence type="ECO:0000313" key="14">
    <source>
        <dbReference type="EMBL" id="GAA0854503.1"/>
    </source>
</evidence>
<keyword evidence="6 11" id="KW-0347">Helicase</keyword>
<evidence type="ECO:0000256" key="7">
    <source>
        <dbReference type="ARBA" id="ARBA00022833"/>
    </source>
</evidence>
<feature type="binding site" evidence="11">
    <location>
        <position position="459"/>
    </location>
    <ligand>
        <name>Zn(2+)</name>
        <dbReference type="ChEBI" id="CHEBI:29105"/>
        <label>2</label>
    </ligand>
</feature>
<dbReference type="Proteomes" id="UP001500359">
    <property type="component" value="Unassembled WGS sequence"/>
</dbReference>
<evidence type="ECO:0000256" key="11">
    <source>
        <dbReference type="HAMAP-Rule" id="MF_00983"/>
    </source>
</evidence>
<keyword evidence="8 11" id="KW-0067">ATP-binding</keyword>
<comment type="catalytic activity">
    <reaction evidence="11">
        <text>Couples ATP hydrolysis with the unwinding of duplex DNA by translocating in the 3'-5' direction.</text>
        <dbReference type="EC" id="5.6.2.4"/>
    </reaction>
</comment>
<feature type="binding site" evidence="11">
    <location>
        <position position="475"/>
    </location>
    <ligand>
        <name>Zn(2+)</name>
        <dbReference type="ChEBI" id="CHEBI:29105"/>
        <label>1</label>
    </ligand>
</feature>
<reference evidence="15" key="1">
    <citation type="journal article" date="2019" name="Int. J. Syst. Evol. Microbiol.">
        <title>The Global Catalogue of Microorganisms (GCM) 10K type strain sequencing project: providing services to taxonomists for standard genome sequencing and annotation.</title>
        <authorList>
            <consortium name="The Broad Institute Genomics Platform"/>
            <consortium name="The Broad Institute Genome Sequencing Center for Infectious Disease"/>
            <person name="Wu L."/>
            <person name="Ma J."/>
        </authorList>
    </citation>
    <scope>NUCLEOTIDE SEQUENCE [LARGE SCALE GENOMIC DNA]</scope>
    <source>
        <strain evidence="15">JCM 15896</strain>
    </source>
</reference>
<gene>
    <name evidence="11 14" type="primary">priA</name>
    <name evidence="14" type="ORF">GCM10009114_10520</name>
</gene>
<dbReference type="PANTHER" id="PTHR30580:SF0">
    <property type="entry name" value="PRIMOSOMAL PROTEIN N"/>
    <property type="match status" value="1"/>
</dbReference>
<dbReference type="NCBIfam" id="NF004067">
    <property type="entry name" value="PRK05580.1-4"/>
    <property type="match status" value="1"/>
</dbReference>
<comment type="caution">
    <text evidence="14">The sequence shown here is derived from an EMBL/GenBank/DDBJ whole genome shotgun (WGS) entry which is preliminary data.</text>
</comment>
<dbReference type="Gene3D" id="3.40.1440.60">
    <property type="entry name" value="PriA, 3(prime) DNA-binding domain"/>
    <property type="match status" value="1"/>
</dbReference>
<feature type="binding site" evidence="11">
    <location>
        <position position="462"/>
    </location>
    <ligand>
        <name>Zn(2+)</name>
        <dbReference type="ChEBI" id="CHEBI:29105"/>
        <label>2</label>
    </ligand>
</feature>
<dbReference type="InterPro" id="IPR011545">
    <property type="entry name" value="DEAD/DEAH_box_helicase_dom"/>
</dbReference>
<evidence type="ECO:0000256" key="9">
    <source>
        <dbReference type="ARBA" id="ARBA00023125"/>
    </source>
</evidence>
<comment type="cofactor">
    <cofactor evidence="11">
        <name>Zn(2+)</name>
        <dbReference type="ChEBI" id="CHEBI:29105"/>
    </cofactor>
    <text evidence="11">Binds 2 zinc ions per subunit.</text>
</comment>
<dbReference type="HAMAP" id="MF_00983">
    <property type="entry name" value="PriA"/>
    <property type="match status" value="1"/>
</dbReference>
<keyword evidence="3 11" id="KW-0479">Metal-binding</keyword>
<dbReference type="Gene3D" id="3.40.50.300">
    <property type="entry name" value="P-loop containing nucleotide triphosphate hydrolases"/>
    <property type="match status" value="2"/>
</dbReference>
<dbReference type="Pfam" id="PF18074">
    <property type="entry name" value="PriA_C"/>
    <property type="match status" value="1"/>
</dbReference>
<dbReference type="InterPro" id="IPR040498">
    <property type="entry name" value="PriA_CRR"/>
</dbReference>
<dbReference type="SMART" id="SM00490">
    <property type="entry name" value="HELICc"/>
    <property type="match status" value="1"/>
</dbReference>
<dbReference type="RefSeq" id="WP_343857249.1">
    <property type="nucleotide sequence ID" value="NZ_BAAAFD010000002.1"/>
</dbReference>
<comment type="subunit">
    <text evidence="11">Component of the replication restart primosome.</text>
</comment>
<evidence type="ECO:0000259" key="12">
    <source>
        <dbReference type="PROSITE" id="PS51192"/>
    </source>
</evidence>